<dbReference type="EMBL" id="DS688322">
    <property type="protein sequence ID" value="EEC04505.1"/>
    <property type="molecule type" value="Genomic_DNA"/>
</dbReference>
<reference evidence="6" key="2">
    <citation type="submission" date="2020-05" db="UniProtKB">
        <authorList>
            <consortium name="EnsemblMetazoa"/>
        </authorList>
    </citation>
    <scope>IDENTIFICATION</scope>
    <source>
        <strain evidence="6">wikel</strain>
    </source>
</reference>
<keyword evidence="8" id="KW-1267">Proteomics identification</keyword>
<accession>B7PD33</accession>
<comment type="similarity">
    <text evidence="3">Belongs to the KLHDC10 family.</text>
</comment>
<evidence type="ECO:0000256" key="4">
    <source>
        <dbReference type="ARBA" id="ARBA00041041"/>
    </source>
</evidence>
<keyword evidence="2" id="KW-0677">Repeat</keyword>
<dbReference type="SMART" id="SM00612">
    <property type="entry name" value="Kelch"/>
    <property type="match status" value="2"/>
</dbReference>
<protein>
    <recommendedName>
        <fullName evidence="4">Kelch domain-containing protein 10</fullName>
    </recommendedName>
</protein>
<sequence>MLNRGPRCGATLADARKFHPGDSVPKPRSGHRIVADGNNVYAFGGYNPDNGSDDPTSFLFRELWQFNAYTQRWTNLKMSGEVPSELASHAALLHCDKILVYGGTGVPFGERISNRLYMFDLRSRHWDLVPTNGDRPYEQYGQAMCYFKGHLYVLGGTTGFEYSMDVHQLSLADLSWKRLPADMEPTRRYRHELATHGEYIIVLGGGTAHSSLSLRKLPAFHTERHTWETLNSIADPHHGFPSKRRCHSCVQYKDRAFVCGGHSGTQVLDDLWQLDLRKLQWTKLPMSLPSPVYFHSAAVSESGQMFVFGGVTAVDGSSRCNSLWSVWVAVPSLLEMAWLALLHSCPWLVTMPAEPLVQAGVPRSLLAKLAP</sequence>
<evidence type="ECO:0000256" key="3">
    <source>
        <dbReference type="ARBA" id="ARBA00038487"/>
    </source>
</evidence>
<dbReference type="InParanoid" id="B7PD33"/>
<dbReference type="Proteomes" id="UP000001555">
    <property type="component" value="Unassembled WGS sequence"/>
</dbReference>
<dbReference type="VEuPathDB" id="VectorBase:ISCP_016199"/>
<dbReference type="Pfam" id="PF24681">
    <property type="entry name" value="Kelch_KLHDC2_KLHL20_DRC7"/>
    <property type="match status" value="1"/>
</dbReference>
<organism>
    <name type="scientific">Ixodes scapularis</name>
    <name type="common">Black-legged tick</name>
    <name type="synonym">Deer tick</name>
    <dbReference type="NCBI Taxonomy" id="6945"/>
    <lineage>
        <taxon>Eukaryota</taxon>
        <taxon>Metazoa</taxon>
        <taxon>Ecdysozoa</taxon>
        <taxon>Arthropoda</taxon>
        <taxon>Chelicerata</taxon>
        <taxon>Arachnida</taxon>
        <taxon>Acari</taxon>
        <taxon>Parasitiformes</taxon>
        <taxon>Ixodida</taxon>
        <taxon>Ixodoidea</taxon>
        <taxon>Ixodidae</taxon>
        <taxon>Ixodinae</taxon>
        <taxon>Ixodes</taxon>
    </lineage>
</organism>
<dbReference type="PANTHER" id="PTHR46428:SF1">
    <property type="entry name" value="KELCH DOMAIN-CONTAINING PROTEIN 10"/>
    <property type="match status" value="1"/>
</dbReference>
<evidence type="ECO:0000313" key="5">
    <source>
        <dbReference type="EMBL" id="EEC04505.1"/>
    </source>
</evidence>
<dbReference type="HOGENOM" id="CLU_030914_0_0_1"/>
<keyword evidence="1" id="KW-0880">Kelch repeat</keyword>
<dbReference type="FunCoup" id="B7PD33">
    <property type="interactions" value="687"/>
</dbReference>
<dbReference type="GO" id="GO:0032874">
    <property type="term" value="P:positive regulation of stress-activated MAPK cascade"/>
    <property type="evidence" value="ECO:0000318"/>
    <property type="project" value="GO_Central"/>
</dbReference>
<evidence type="ECO:0000256" key="2">
    <source>
        <dbReference type="ARBA" id="ARBA00022737"/>
    </source>
</evidence>
<dbReference type="InterPro" id="IPR015915">
    <property type="entry name" value="Kelch-typ_b-propeller"/>
</dbReference>
<dbReference type="SUPFAM" id="SSF117281">
    <property type="entry name" value="Kelch motif"/>
    <property type="match status" value="2"/>
</dbReference>
<dbReference type="AlphaFoldDB" id="B7PD33"/>
<dbReference type="Pfam" id="PF01344">
    <property type="entry name" value="Kelch_1"/>
    <property type="match status" value="1"/>
</dbReference>
<gene>
    <name evidence="5" type="ORF">IscW_ISCW017356</name>
</gene>
<reference evidence="5 7" key="1">
    <citation type="submission" date="2008-03" db="EMBL/GenBank/DDBJ databases">
        <title>Annotation of Ixodes scapularis.</title>
        <authorList>
            <consortium name="Ixodes scapularis Genome Project Consortium"/>
            <person name="Caler E."/>
            <person name="Hannick L.I."/>
            <person name="Bidwell S."/>
            <person name="Joardar V."/>
            <person name="Thiagarajan M."/>
            <person name="Amedeo P."/>
            <person name="Galinsky K.J."/>
            <person name="Schobel S."/>
            <person name="Inman J."/>
            <person name="Hostetler J."/>
            <person name="Miller J."/>
            <person name="Hammond M."/>
            <person name="Megy K."/>
            <person name="Lawson D."/>
            <person name="Kodira C."/>
            <person name="Sutton G."/>
            <person name="Meyer J."/>
            <person name="Hill C.A."/>
            <person name="Birren B."/>
            <person name="Nene V."/>
            <person name="Collins F."/>
            <person name="Alarcon-Chaidez F."/>
            <person name="Wikel S."/>
            <person name="Strausberg R."/>
        </authorList>
    </citation>
    <scope>NUCLEOTIDE SEQUENCE [LARGE SCALE GENOMIC DNA]</scope>
    <source>
        <strain evidence="7">Wikel</strain>
        <strain evidence="5">Wikel colony</strain>
    </source>
</reference>
<evidence type="ECO:0007829" key="8">
    <source>
        <dbReference type="PeptideAtlas" id="B7PD33"/>
    </source>
</evidence>
<dbReference type="STRING" id="6945.B7PD33"/>
<dbReference type="PANTHER" id="PTHR46428">
    <property type="entry name" value="KELCH DOMAIN-CONTAINING PROTEIN 10"/>
    <property type="match status" value="1"/>
</dbReference>
<dbReference type="EMBL" id="ABJB010037022">
    <property type="status" value="NOT_ANNOTATED_CDS"/>
    <property type="molecule type" value="Genomic_DNA"/>
</dbReference>
<evidence type="ECO:0000313" key="6">
    <source>
        <dbReference type="EnsemblMetazoa" id="ISCW017356-PA"/>
    </source>
</evidence>
<name>B7PD33_IXOSC</name>
<dbReference type="InterPro" id="IPR052125">
    <property type="entry name" value="KLHDC10"/>
</dbReference>
<dbReference type="EnsemblMetazoa" id="ISCW017356-RA">
    <property type="protein sequence ID" value="ISCW017356-PA"/>
    <property type="gene ID" value="ISCW017356"/>
</dbReference>
<dbReference type="Gene3D" id="2.120.10.80">
    <property type="entry name" value="Kelch-type beta propeller"/>
    <property type="match status" value="2"/>
</dbReference>
<dbReference type="EMBL" id="ABJB010934572">
    <property type="status" value="NOT_ANNOTATED_CDS"/>
    <property type="molecule type" value="Genomic_DNA"/>
</dbReference>
<dbReference type="PaxDb" id="6945-B7PD33"/>
<dbReference type="OrthoDB" id="7676067at2759"/>
<proteinExistence type="evidence at protein level"/>
<dbReference type="VEuPathDB" id="VectorBase:ISCW017356"/>
<dbReference type="InterPro" id="IPR006652">
    <property type="entry name" value="Kelch_1"/>
</dbReference>
<evidence type="ECO:0000313" key="7">
    <source>
        <dbReference type="Proteomes" id="UP000001555"/>
    </source>
</evidence>
<evidence type="ECO:0000256" key="1">
    <source>
        <dbReference type="ARBA" id="ARBA00022441"/>
    </source>
</evidence>
<keyword evidence="7" id="KW-1185">Reference proteome</keyword>